<feature type="region of interest" description="Disordered" evidence="1">
    <location>
        <begin position="1"/>
        <end position="22"/>
    </location>
</feature>
<dbReference type="SUPFAM" id="SSF56784">
    <property type="entry name" value="HAD-like"/>
    <property type="match status" value="1"/>
</dbReference>
<name>A0ABU2G5K1_9EURY</name>
<protein>
    <recommendedName>
        <fullName evidence="4">HAD superfamily, subfamily IIIB (Acid phosphatase)</fullName>
    </recommendedName>
</protein>
<dbReference type="Proteomes" id="UP001254813">
    <property type="component" value="Unassembled WGS sequence"/>
</dbReference>
<sequence length="150" mass="16945">MSDSDADGEGVMLEGEEPFDAEEHQRIAVDFDKTLTKGEESYITRRPEDPDEEMVEWVNYQYRQGHTIIVWTARPWEAAQETVARLTEWGIDWHGLRMEKGHADVYVDDKGSTPSEQLREHGFDGDGDLDDGEGLVDKDKDGDANDAGSQ</sequence>
<keyword evidence="3" id="KW-1185">Reference proteome</keyword>
<accession>A0ABU2G5K1</accession>
<gene>
    <name evidence="2" type="ORF">NDI79_17865</name>
</gene>
<dbReference type="InterPro" id="IPR036412">
    <property type="entry name" value="HAD-like_sf"/>
</dbReference>
<dbReference type="RefSeq" id="WP_310930028.1">
    <property type="nucleotide sequence ID" value="NZ_JAMQOQ010000005.1"/>
</dbReference>
<organism evidence="2 3">
    <name type="scientific">Halogeometricum luteum</name>
    <dbReference type="NCBI Taxonomy" id="2950537"/>
    <lineage>
        <taxon>Archaea</taxon>
        <taxon>Methanobacteriati</taxon>
        <taxon>Methanobacteriota</taxon>
        <taxon>Stenosarchaea group</taxon>
        <taxon>Halobacteria</taxon>
        <taxon>Halobacteriales</taxon>
        <taxon>Haloferacaceae</taxon>
        <taxon>Halogeometricum</taxon>
    </lineage>
</organism>
<dbReference type="InterPro" id="IPR023214">
    <property type="entry name" value="HAD_sf"/>
</dbReference>
<reference evidence="2 3" key="1">
    <citation type="submission" date="2022-06" db="EMBL/GenBank/DDBJ databases">
        <title>Halogeometricum sp. a new haloarchaeum isolate from saline soil.</title>
        <authorList>
            <person name="Strakova D."/>
            <person name="Galisteo C."/>
            <person name="Sanchez-Porro C."/>
            <person name="Ventosa A."/>
        </authorList>
    </citation>
    <scope>NUCLEOTIDE SEQUENCE [LARGE SCALE GENOMIC DNA]</scope>
    <source>
        <strain evidence="3">S3BR25-2</strain>
    </source>
</reference>
<feature type="compositionally biased region" description="Basic and acidic residues" evidence="1">
    <location>
        <begin position="107"/>
        <end position="124"/>
    </location>
</feature>
<comment type="caution">
    <text evidence="2">The sequence shown here is derived from an EMBL/GenBank/DDBJ whole genome shotgun (WGS) entry which is preliminary data.</text>
</comment>
<feature type="region of interest" description="Disordered" evidence="1">
    <location>
        <begin position="107"/>
        <end position="150"/>
    </location>
</feature>
<dbReference type="Gene3D" id="3.40.50.1000">
    <property type="entry name" value="HAD superfamily/HAD-like"/>
    <property type="match status" value="1"/>
</dbReference>
<evidence type="ECO:0000313" key="2">
    <source>
        <dbReference type="EMBL" id="MDS0296045.1"/>
    </source>
</evidence>
<feature type="compositionally biased region" description="Acidic residues" evidence="1">
    <location>
        <begin position="125"/>
        <end position="134"/>
    </location>
</feature>
<feature type="compositionally biased region" description="Acidic residues" evidence="1">
    <location>
        <begin position="1"/>
        <end position="20"/>
    </location>
</feature>
<evidence type="ECO:0000313" key="3">
    <source>
        <dbReference type="Proteomes" id="UP001254813"/>
    </source>
</evidence>
<evidence type="ECO:0000256" key="1">
    <source>
        <dbReference type="SAM" id="MobiDB-lite"/>
    </source>
</evidence>
<evidence type="ECO:0008006" key="4">
    <source>
        <dbReference type="Google" id="ProtNLM"/>
    </source>
</evidence>
<proteinExistence type="predicted"/>
<dbReference type="EMBL" id="JAMQOQ010000005">
    <property type="protein sequence ID" value="MDS0296045.1"/>
    <property type="molecule type" value="Genomic_DNA"/>
</dbReference>